<dbReference type="GO" id="GO:0005525">
    <property type="term" value="F:GTP binding"/>
    <property type="evidence" value="ECO:0007669"/>
    <property type="project" value="InterPro"/>
</dbReference>
<dbReference type="GO" id="GO:0003924">
    <property type="term" value="F:GTPase activity"/>
    <property type="evidence" value="ECO:0007669"/>
    <property type="project" value="InterPro"/>
</dbReference>
<protein>
    <recommendedName>
        <fullName evidence="1">Guanylate-binding protein N-terminal domain-containing protein</fullName>
    </recommendedName>
</protein>
<evidence type="ECO:0000313" key="3">
    <source>
        <dbReference type="Proteomes" id="UP000266673"/>
    </source>
</evidence>
<comment type="caution">
    <text evidence="2">The sequence shown here is derived from an EMBL/GenBank/DDBJ whole genome shotgun (WGS) entry which is preliminary data.</text>
</comment>
<keyword evidence="3" id="KW-1185">Reference proteome</keyword>
<accession>A0A397W779</accession>
<dbReference type="Pfam" id="PF02263">
    <property type="entry name" value="GBP"/>
    <property type="match status" value="1"/>
</dbReference>
<proteinExistence type="predicted"/>
<evidence type="ECO:0000259" key="1">
    <source>
        <dbReference type="Pfam" id="PF02263"/>
    </source>
</evidence>
<dbReference type="Gene3D" id="3.40.50.300">
    <property type="entry name" value="P-loop containing nucleotide triphosphate hydrolases"/>
    <property type="match status" value="1"/>
</dbReference>
<feature type="domain" description="Guanylate-binding protein N-terminal" evidence="1">
    <location>
        <begin position="2"/>
        <end position="220"/>
    </location>
</feature>
<sequence length="445" mass="51263">MGKSTFMNILAGVDNYDNEIFKTSSDVETVTTGVDIAKIFVPLKEFSKLNDNPEIDSSTLVGFVDTEGQGNKGEKFDIYLFSPILAISKIVIFWWPALLQVDSILNSLGAMTNSAKRITKEAQCQHQNTKPYGHLHIVFRSWNNKETPERVKNLLLESKEGSSKKGKEHNNIRELLNDSFESIDIWLFPTNGPKKNENLLFEDFSDNWKQTFKDMRKKFSEQLSINEPKHGAEKPWTGRDIAEFTKLLCKTLTSSENYAINSIFERMQIARAKSLAKNAIDEFRVIVTEMDPQYKVDGCDFVGIDACLYEKLKSFEETLKWESFSHNVVKEIYEDYNKTISLMADEMKIKIATLTIKVQNLQDQFDESVSTIALPLSKSDLTIALNEKIMHLWGYFDDMIKDFPKGFINQHRENLTNFCKEKNQRITAENEKIYAINDFRILVNK</sequence>
<dbReference type="AlphaFoldDB" id="A0A397W779"/>
<dbReference type="PANTHER" id="PTHR10751">
    <property type="entry name" value="GUANYLATE BINDING PROTEIN"/>
    <property type="match status" value="1"/>
</dbReference>
<dbReference type="SUPFAM" id="SSF52540">
    <property type="entry name" value="P-loop containing nucleoside triphosphate hydrolases"/>
    <property type="match status" value="1"/>
</dbReference>
<dbReference type="InterPro" id="IPR027417">
    <property type="entry name" value="P-loop_NTPase"/>
</dbReference>
<reference evidence="2 3" key="1">
    <citation type="submission" date="2018-06" db="EMBL/GenBank/DDBJ databases">
        <title>Comparative genomics reveals the genomic features of Rhizophagus irregularis, R. cerebriforme, R. diaphanum and Gigaspora rosea, and their symbiotic lifestyle signature.</title>
        <authorList>
            <person name="Morin E."/>
            <person name="San Clemente H."/>
            <person name="Chen E.C.H."/>
            <person name="De La Providencia I."/>
            <person name="Hainaut M."/>
            <person name="Kuo A."/>
            <person name="Kohler A."/>
            <person name="Murat C."/>
            <person name="Tang N."/>
            <person name="Roy S."/>
            <person name="Loubradou J."/>
            <person name="Henrissat B."/>
            <person name="Grigoriev I.V."/>
            <person name="Corradi N."/>
            <person name="Roux C."/>
            <person name="Martin F.M."/>
        </authorList>
    </citation>
    <scope>NUCLEOTIDE SEQUENCE [LARGE SCALE GENOMIC DNA]</scope>
    <source>
        <strain evidence="2 3">DAOM 194757</strain>
    </source>
</reference>
<gene>
    <name evidence="2" type="ORF">C2G38_2137955</name>
</gene>
<dbReference type="Proteomes" id="UP000266673">
    <property type="component" value="Unassembled WGS sequence"/>
</dbReference>
<dbReference type="EMBL" id="QKWP01000108">
    <property type="protein sequence ID" value="RIB27196.1"/>
    <property type="molecule type" value="Genomic_DNA"/>
</dbReference>
<evidence type="ECO:0000313" key="2">
    <source>
        <dbReference type="EMBL" id="RIB27196.1"/>
    </source>
</evidence>
<dbReference type="OrthoDB" id="2423900at2759"/>
<organism evidence="2 3">
    <name type="scientific">Gigaspora rosea</name>
    <dbReference type="NCBI Taxonomy" id="44941"/>
    <lineage>
        <taxon>Eukaryota</taxon>
        <taxon>Fungi</taxon>
        <taxon>Fungi incertae sedis</taxon>
        <taxon>Mucoromycota</taxon>
        <taxon>Glomeromycotina</taxon>
        <taxon>Glomeromycetes</taxon>
        <taxon>Diversisporales</taxon>
        <taxon>Gigasporaceae</taxon>
        <taxon>Gigaspora</taxon>
    </lineage>
</organism>
<dbReference type="InterPro" id="IPR015894">
    <property type="entry name" value="Guanylate-bd_N"/>
</dbReference>
<name>A0A397W779_9GLOM</name>